<feature type="compositionally biased region" description="Low complexity" evidence="4">
    <location>
        <begin position="63"/>
        <end position="73"/>
    </location>
</feature>
<keyword evidence="2" id="KW-0964">Secreted</keyword>
<dbReference type="Proteomes" id="UP001196843">
    <property type="component" value="Unassembled WGS sequence"/>
</dbReference>
<feature type="domain" description="DUF11" evidence="6">
    <location>
        <begin position="1478"/>
        <end position="1626"/>
    </location>
</feature>
<evidence type="ECO:0000256" key="1">
    <source>
        <dbReference type="ARBA" id="ARBA00007257"/>
    </source>
</evidence>
<reference evidence="8 9" key="1">
    <citation type="journal article" date="2021" name="MBio">
        <title>Poor Competitiveness of Bradyrhizobium in Pigeon Pea Root Colonization in Indian Soils.</title>
        <authorList>
            <person name="Chalasani D."/>
            <person name="Basu A."/>
            <person name="Pullabhotla S.V.S.R.N."/>
            <person name="Jorrin B."/>
            <person name="Neal A.L."/>
            <person name="Poole P.S."/>
            <person name="Podile A.R."/>
            <person name="Tkacz A."/>
        </authorList>
    </citation>
    <scope>NUCLEOTIDE SEQUENCE [LARGE SCALE GENOMIC DNA]</scope>
    <source>
        <strain evidence="8 9">HU14</strain>
    </source>
</reference>
<keyword evidence="5" id="KW-0472">Membrane</keyword>
<dbReference type="RefSeq" id="WP_220302328.1">
    <property type="nucleotide sequence ID" value="NZ_JAEUAW010000022.1"/>
</dbReference>
<sequence>MFSRTFVRASDNGGLRRRMRQQRTEERRLALQKRWYVGGIATVVSAALVFSGLSPAVAEEVTDPAATTQATDTTTDESTDATTADTPATEETATEPEATDSTPTEQAVVPEEAPVAPDTTTDAPLQALAAPSADVGIQALLACSGWLVGTPGGFEIDGNLCLDGTGTKDWATVGGQPVRVDGFDDSTAFTNGAKETNWPWDAGQIAGTASSGKTDMGNVYAYTQTVSGHVYAYLGFERQENNGSVAYHVELNQKQNTTGPVPNRTVNDLRLTINQTGNDTIALVGADIWTGSAWQSLGSLAGFVGQVNQGPINNLAGDELERGIFSEVAIDLTALFGDQGCSGNYGVVNVRSSASPSDQSSLEDWIFPISLNVPSTCATLKIVKTGVNGALLAGAEFTISPNPTTGTGSTTATTDANGQILFSGNVQPGVYTVTETKAPTGYLLPTSNNPQQVTLGDAESKTLTFEDPLGSVSWVKHDDAGALLGGATFQIVANTGGVAAGAAAFPRTVVDNGLNDADPDAGEFLVVNVPIGTYTVTETAAPAGYVLDATPQNFAVTQQAPNPSLTKPFVNIPFATVTLTKHWVNSFTGDTAELSISGAASNSGTSTAPTDGPVVSVSVAPGASLDLAEVLGDGNTGLYDSSLSCVGATPTANDGDSGSIVVPQYPASKAGVQCTFTNTAIERSITVKKTWVDAVVGDQAVLHAGPNQATSTATQPNLVDNTNIATVSVRVGDTVTLSEALSGVGTYGSSYVCNDEAQTSGTSLSFEYTVPDQAVTCVFTNTAQRATVKLQKEWIGAFAGDEAHLSITGAETDAATSVASGTDGIDDTFAQVDVRIGQKVTLSESITDADNTGRYTSTWSCDNGTSGAGRSIPELTVSGSVTCTITNTAKTIDVSVDKVWVNAFQGDSADLSIDGESATSTATGAALQTDAGVVTTTVRVGDDVTVGEVFGQNRGQYETGIVCSNVEEEVDGLTATFTAPEDADVTCVFTNTAKTATVVLHKRWIGALVGDKTTLEATPENGLPATKLSTMLLGSPTNFFDNVNFVTVTARIGALIPMKETLNAVGVYESSFLCSAGETTPVGTDGRAFTLKVTGPGILCQFINEAQSATVHLQKEWVNGQEGDTADLTIEGVTTVNGTSTSNGAVGSFVDTENAIEAEALIGEMVSVSELIDVVAGDASDYASSLRCVAGDQEVVLEGSGRSGEFQMPDQAVWCTFTNTAERPTLGLVKVVAGADVADTNWQLTGESEDDTVTDPGGDVEPVAVLPGEPFDLSEAIVGDIPGLDEFEAGLWSCVSDDEGDIELTDSEPGAAMLRGLDKGEHVVCTIVNTHVDQGIEFAKDLVSSEQNEDGTWTLTYELTVRNNSVLVPVTYDLSDTLDEVDGVEYLEATWTGPQSGSFDLDASLTADLAVDQVLAPRVGDAEDVYTVVVDLEVTSDAEAGTACDEEGDGIGVVNTATVTAGEFTDTDDACGTVHFDDVDIEKTASNLPEQGSVEPGDAFDYTLTVSNNGTRDAEDVVVTDPVHDRLEVTGITLPAGWVNDNDDPLTPEEEWVDGDNTIRLHTDTLAVGDSVDIIVSVIFTATPVPPVEPGDESTQPADPLESLSNTACVAAERDQVEENNCSTVEIPVREITAVVWTKCVADAPYLGWTIAKSAALVDEEIDFLWTPDTGTATTDPAEVALTQPGGTATWTNEIAWPGAEFTPSGVSIDYPGWRPIELGDIVPGSSPRQYYYPGTTDIISAADQPDYIFNGLILDDSELDYAWRLGSTITFTVNPELVFSTEYPAATPDCAVARHSDVQIEKTASVGKTDPGASFTYTLDVANVSDDSAADGVVVTDTIPADLKITDVSWPGEGDATAFPSWSSCAVTGQSGSGYGGTLTCTLNGPLQPQGAEGVSVAPTITLSATVSPTSTSSSITNIGVVDYYTFGNPDDSGRDADDAVVLLSALPATGGQLSPVLVLLGLLALLAGTTTLIVTRRRRGEAKPTL</sequence>
<evidence type="ECO:0000256" key="5">
    <source>
        <dbReference type="SAM" id="Phobius"/>
    </source>
</evidence>
<accession>A0ABS7HSC2</accession>
<dbReference type="NCBIfam" id="TIGR01451">
    <property type="entry name" value="B_ant_repeat"/>
    <property type="match status" value="2"/>
</dbReference>
<evidence type="ECO:0000259" key="7">
    <source>
        <dbReference type="Pfam" id="PF17802"/>
    </source>
</evidence>
<evidence type="ECO:0000259" key="6">
    <source>
        <dbReference type="Pfam" id="PF01345"/>
    </source>
</evidence>
<feature type="compositionally biased region" description="Low complexity" evidence="4">
    <location>
        <begin position="80"/>
        <end position="91"/>
    </location>
</feature>
<dbReference type="PANTHER" id="PTHR36108:SF13">
    <property type="entry name" value="COLOSSIN-B-RELATED"/>
    <property type="match status" value="1"/>
</dbReference>
<organism evidence="8 9">
    <name type="scientific">Microbacterium jejuense</name>
    <dbReference type="NCBI Taxonomy" id="1263637"/>
    <lineage>
        <taxon>Bacteria</taxon>
        <taxon>Bacillati</taxon>
        <taxon>Actinomycetota</taxon>
        <taxon>Actinomycetes</taxon>
        <taxon>Micrococcales</taxon>
        <taxon>Microbacteriaceae</taxon>
        <taxon>Microbacterium</taxon>
    </lineage>
</organism>
<gene>
    <name evidence="8" type="ORF">JNB62_18350</name>
</gene>
<evidence type="ECO:0000256" key="2">
    <source>
        <dbReference type="ARBA" id="ARBA00022525"/>
    </source>
</evidence>
<evidence type="ECO:0000256" key="3">
    <source>
        <dbReference type="ARBA" id="ARBA00022729"/>
    </source>
</evidence>
<dbReference type="InterPro" id="IPR047589">
    <property type="entry name" value="DUF11_rpt"/>
</dbReference>
<keyword evidence="5" id="KW-1133">Transmembrane helix</keyword>
<name>A0ABS7HSC2_9MICO</name>
<dbReference type="InterPro" id="IPR013783">
    <property type="entry name" value="Ig-like_fold"/>
</dbReference>
<feature type="domain" description="SpaA-like prealbumin fold" evidence="7">
    <location>
        <begin position="470"/>
        <end position="560"/>
    </location>
</feature>
<comment type="similarity">
    <text evidence="1">Belongs to the serine-aspartate repeat-containing protein (SDr) family.</text>
</comment>
<keyword evidence="3" id="KW-0732">Signal</keyword>
<feature type="domain" description="SpaA-like prealbumin fold" evidence="7">
    <location>
        <begin position="379"/>
        <end position="466"/>
    </location>
</feature>
<evidence type="ECO:0000313" key="8">
    <source>
        <dbReference type="EMBL" id="MBW9095645.1"/>
    </source>
</evidence>
<dbReference type="Pfam" id="PF01345">
    <property type="entry name" value="DUF11"/>
    <property type="match status" value="2"/>
</dbReference>
<protein>
    <submittedName>
        <fullName evidence="8">DUF11 domain-containing protein</fullName>
    </submittedName>
</protein>
<proteinExistence type="inferred from homology"/>
<dbReference type="Gene3D" id="2.60.40.10">
    <property type="entry name" value="Immunoglobulins"/>
    <property type="match status" value="2"/>
</dbReference>
<keyword evidence="9" id="KW-1185">Reference proteome</keyword>
<dbReference type="SUPFAM" id="SSF49478">
    <property type="entry name" value="Cna protein B-type domain"/>
    <property type="match status" value="1"/>
</dbReference>
<feature type="domain" description="DUF11" evidence="6">
    <location>
        <begin position="1798"/>
        <end position="1858"/>
    </location>
</feature>
<evidence type="ECO:0000256" key="4">
    <source>
        <dbReference type="SAM" id="MobiDB-lite"/>
    </source>
</evidence>
<feature type="region of interest" description="Disordered" evidence="4">
    <location>
        <begin position="59"/>
        <end position="119"/>
    </location>
</feature>
<dbReference type="NCBIfam" id="TIGR01167">
    <property type="entry name" value="LPXTG_anchor"/>
    <property type="match status" value="1"/>
</dbReference>
<feature type="region of interest" description="Disordered" evidence="4">
    <location>
        <begin position="1"/>
        <end position="23"/>
    </location>
</feature>
<dbReference type="InterPro" id="IPR041033">
    <property type="entry name" value="SpaA_PFL_dom_1"/>
</dbReference>
<keyword evidence="5" id="KW-0812">Transmembrane</keyword>
<comment type="caution">
    <text evidence="8">The sequence shown here is derived from an EMBL/GenBank/DDBJ whole genome shotgun (WGS) entry which is preliminary data.</text>
</comment>
<evidence type="ECO:0000313" key="9">
    <source>
        <dbReference type="Proteomes" id="UP001196843"/>
    </source>
</evidence>
<dbReference type="Pfam" id="PF17802">
    <property type="entry name" value="SpaA"/>
    <property type="match status" value="2"/>
</dbReference>
<dbReference type="PANTHER" id="PTHR36108">
    <property type="entry name" value="COLOSSIN-B-RELATED"/>
    <property type="match status" value="1"/>
</dbReference>
<dbReference type="EMBL" id="JAEUAW010000022">
    <property type="protein sequence ID" value="MBW9095645.1"/>
    <property type="molecule type" value="Genomic_DNA"/>
</dbReference>
<dbReference type="InterPro" id="IPR001434">
    <property type="entry name" value="OmcB-like_DUF11"/>
</dbReference>
<feature type="transmembrane region" description="Helical" evidence="5">
    <location>
        <begin position="1955"/>
        <end position="1976"/>
    </location>
</feature>